<feature type="transmembrane region" description="Helical" evidence="1">
    <location>
        <begin position="75"/>
        <end position="104"/>
    </location>
</feature>
<evidence type="ECO:0000313" key="4">
    <source>
        <dbReference type="Proteomes" id="UP000230052"/>
    </source>
</evidence>
<dbReference type="Gene3D" id="6.10.340.10">
    <property type="match status" value="1"/>
</dbReference>
<comment type="caution">
    <text evidence="3">The sequence shown here is derived from an EMBL/GenBank/DDBJ whole genome shotgun (WGS) entry which is preliminary data.</text>
</comment>
<evidence type="ECO:0000313" key="3">
    <source>
        <dbReference type="EMBL" id="PIU42034.1"/>
    </source>
</evidence>
<keyword evidence="1" id="KW-1133">Transmembrane helix</keyword>
<dbReference type="CDD" id="cd06225">
    <property type="entry name" value="HAMP"/>
    <property type="match status" value="1"/>
</dbReference>
<organism evidence="3 4">
    <name type="scientific">Candidatus Aquitaenariimonas noxiae</name>
    <dbReference type="NCBI Taxonomy" id="1974741"/>
    <lineage>
        <taxon>Bacteria</taxon>
        <taxon>Pseudomonadati</taxon>
        <taxon>Candidatus Omnitrophota</taxon>
        <taxon>Candidatus Aquitaenariimonas</taxon>
    </lineage>
</organism>
<dbReference type="GO" id="GO:0016020">
    <property type="term" value="C:membrane"/>
    <property type="evidence" value="ECO:0007669"/>
    <property type="project" value="InterPro"/>
</dbReference>
<dbReference type="PROSITE" id="PS50885">
    <property type="entry name" value="HAMP"/>
    <property type="match status" value="1"/>
</dbReference>
<dbReference type="SMART" id="SM00304">
    <property type="entry name" value="HAMP"/>
    <property type="match status" value="1"/>
</dbReference>
<reference evidence="3 4" key="1">
    <citation type="submission" date="2017-09" db="EMBL/GenBank/DDBJ databases">
        <title>Depth-based differentiation of microbial function through sediment-hosted aquifers and enrichment of novel symbionts in the deep terrestrial subsurface.</title>
        <authorList>
            <person name="Probst A.J."/>
            <person name="Ladd B."/>
            <person name="Jarett J.K."/>
            <person name="Geller-Mcgrath D.E."/>
            <person name="Sieber C.M."/>
            <person name="Emerson J.B."/>
            <person name="Anantharaman K."/>
            <person name="Thomas B.C."/>
            <person name="Malmstrom R."/>
            <person name="Stieglmeier M."/>
            <person name="Klingl A."/>
            <person name="Woyke T."/>
            <person name="Ryan C.M."/>
            <person name="Banfield J.F."/>
        </authorList>
    </citation>
    <scope>NUCLEOTIDE SEQUENCE [LARGE SCALE GENOMIC DNA]</scope>
    <source>
        <strain evidence="3">CG07_land_8_20_14_0_80_42_15</strain>
    </source>
</reference>
<evidence type="ECO:0000259" key="2">
    <source>
        <dbReference type="PROSITE" id="PS50885"/>
    </source>
</evidence>
<dbReference type="AlphaFoldDB" id="A0A2J0KXK3"/>
<keyword evidence="1" id="KW-0812">Transmembrane</keyword>
<feature type="transmembrane region" description="Helical" evidence="1">
    <location>
        <begin position="35"/>
        <end position="55"/>
    </location>
</feature>
<feature type="domain" description="HAMP" evidence="2">
    <location>
        <begin position="106"/>
        <end position="158"/>
    </location>
</feature>
<dbReference type="Proteomes" id="UP000230052">
    <property type="component" value="Unassembled WGS sequence"/>
</dbReference>
<sequence>MEENKHTIREVRNMGNGEFSKRKQYLIASKFQLKYTALVVVFMFLIAWLAGYTIYYTVFGLLGEKLANVYPQGRLALIFKTVNIVLLIRVALLIPFVVMISIILSHRIAGPVYRMERYINEVSSGDLSSILKLRKRDEFKSLAEAINKMTQGFAKLTKDNKDSIIKLSSLLDDLNETVSHPKFNKDKAISLVKEADRKANELKRRFSQYRVGEEA</sequence>
<keyword evidence="1" id="KW-0472">Membrane</keyword>
<gene>
    <name evidence="3" type="ORF">COS99_02270</name>
</gene>
<dbReference type="Pfam" id="PF00672">
    <property type="entry name" value="HAMP"/>
    <property type="match status" value="1"/>
</dbReference>
<protein>
    <recommendedName>
        <fullName evidence="2">HAMP domain-containing protein</fullName>
    </recommendedName>
</protein>
<dbReference type="GO" id="GO:0007165">
    <property type="term" value="P:signal transduction"/>
    <property type="evidence" value="ECO:0007669"/>
    <property type="project" value="InterPro"/>
</dbReference>
<dbReference type="InterPro" id="IPR003660">
    <property type="entry name" value="HAMP_dom"/>
</dbReference>
<name>A0A2J0KXK3_9BACT</name>
<evidence type="ECO:0000256" key="1">
    <source>
        <dbReference type="SAM" id="Phobius"/>
    </source>
</evidence>
<dbReference type="EMBL" id="PEWV01000022">
    <property type="protein sequence ID" value="PIU42034.1"/>
    <property type="molecule type" value="Genomic_DNA"/>
</dbReference>
<accession>A0A2J0KXK3</accession>
<proteinExistence type="predicted"/>
<dbReference type="SUPFAM" id="SSF158472">
    <property type="entry name" value="HAMP domain-like"/>
    <property type="match status" value="1"/>
</dbReference>